<evidence type="ECO:0000313" key="2">
    <source>
        <dbReference type="Proteomes" id="UP000828251"/>
    </source>
</evidence>
<protein>
    <recommendedName>
        <fullName evidence="3">Aminotransferase-like plant mobile domain-containing protein</fullName>
    </recommendedName>
</protein>
<comment type="caution">
    <text evidence="1">The sequence shown here is derived from an EMBL/GenBank/DDBJ whole genome shotgun (WGS) entry which is preliminary data.</text>
</comment>
<evidence type="ECO:0008006" key="3">
    <source>
        <dbReference type="Google" id="ProtNLM"/>
    </source>
</evidence>
<gene>
    <name evidence="1" type="ORF">J1N35_010869</name>
</gene>
<dbReference type="Proteomes" id="UP000828251">
    <property type="component" value="Unassembled WGS sequence"/>
</dbReference>
<dbReference type="InterPro" id="IPR044824">
    <property type="entry name" value="MAIN-like"/>
</dbReference>
<proteinExistence type="predicted"/>
<name>A0A9D4AD53_9ROSI</name>
<dbReference type="PANTHER" id="PTHR46033">
    <property type="entry name" value="PROTEIN MAIN-LIKE 2"/>
    <property type="match status" value="1"/>
</dbReference>
<keyword evidence="2" id="KW-1185">Reference proteome</keyword>
<dbReference type="AlphaFoldDB" id="A0A9D4AD53"/>
<dbReference type="EMBL" id="JAIQCV010000004">
    <property type="protein sequence ID" value="KAH1107101.1"/>
    <property type="molecule type" value="Genomic_DNA"/>
</dbReference>
<reference evidence="1 2" key="1">
    <citation type="journal article" date="2021" name="Plant Biotechnol. J.">
        <title>Multi-omics assisted identification of the key and species-specific regulatory components of drought-tolerant mechanisms in Gossypium stocksii.</title>
        <authorList>
            <person name="Yu D."/>
            <person name="Ke L."/>
            <person name="Zhang D."/>
            <person name="Wu Y."/>
            <person name="Sun Y."/>
            <person name="Mei J."/>
            <person name="Sun J."/>
            <person name="Sun Y."/>
        </authorList>
    </citation>
    <scope>NUCLEOTIDE SEQUENCE [LARGE SCALE GENOMIC DNA]</scope>
    <source>
        <strain evidence="2">cv. E1</strain>
        <tissue evidence="1">Leaf</tissue>
    </source>
</reference>
<accession>A0A9D4AD53</accession>
<dbReference type="GO" id="GO:0010073">
    <property type="term" value="P:meristem maintenance"/>
    <property type="evidence" value="ECO:0007669"/>
    <property type="project" value="InterPro"/>
</dbReference>
<dbReference type="OrthoDB" id="10455918at2759"/>
<sequence length="181" mass="20637">MPNNTSNRVHLKYLPLLEDFFRTGSYSWGSAVFAALYYELCRATKHERVMPVEWYNGDRFMRQFGCRQFVPVEPQQFADVHSGSSLYHPDIGGSSSYHPDIGGSSSYYSDIGGSSPFHLEQPPTSFDMFGNKMYSTPHQATIDPAANPPDVYNTPQRPPRQRMFVNRYIPNNDTTLGSFQF</sequence>
<organism evidence="1 2">
    <name type="scientific">Gossypium stocksii</name>
    <dbReference type="NCBI Taxonomy" id="47602"/>
    <lineage>
        <taxon>Eukaryota</taxon>
        <taxon>Viridiplantae</taxon>
        <taxon>Streptophyta</taxon>
        <taxon>Embryophyta</taxon>
        <taxon>Tracheophyta</taxon>
        <taxon>Spermatophyta</taxon>
        <taxon>Magnoliopsida</taxon>
        <taxon>eudicotyledons</taxon>
        <taxon>Gunneridae</taxon>
        <taxon>Pentapetalae</taxon>
        <taxon>rosids</taxon>
        <taxon>malvids</taxon>
        <taxon>Malvales</taxon>
        <taxon>Malvaceae</taxon>
        <taxon>Malvoideae</taxon>
        <taxon>Gossypium</taxon>
    </lineage>
</organism>
<evidence type="ECO:0000313" key="1">
    <source>
        <dbReference type="EMBL" id="KAH1107101.1"/>
    </source>
</evidence>
<dbReference type="PANTHER" id="PTHR46033:SF8">
    <property type="entry name" value="PROTEIN MAINTENANCE OF MERISTEMS-LIKE"/>
    <property type="match status" value="1"/>
</dbReference>